<name>A0A2G5V1E9_9PELO</name>
<keyword evidence="2" id="KW-1185">Reference proteome</keyword>
<protein>
    <submittedName>
        <fullName evidence="1">Uncharacterized protein</fullName>
    </submittedName>
</protein>
<proteinExistence type="predicted"/>
<accession>A0A2G5V1E9</accession>
<dbReference type="Proteomes" id="UP000230233">
    <property type="component" value="Chromosome II"/>
</dbReference>
<evidence type="ECO:0000313" key="2">
    <source>
        <dbReference type="Proteomes" id="UP000230233"/>
    </source>
</evidence>
<organism evidence="1 2">
    <name type="scientific">Caenorhabditis nigoni</name>
    <dbReference type="NCBI Taxonomy" id="1611254"/>
    <lineage>
        <taxon>Eukaryota</taxon>
        <taxon>Metazoa</taxon>
        <taxon>Ecdysozoa</taxon>
        <taxon>Nematoda</taxon>
        <taxon>Chromadorea</taxon>
        <taxon>Rhabditida</taxon>
        <taxon>Rhabditina</taxon>
        <taxon>Rhabditomorpha</taxon>
        <taxon>Rhabditoidea</taxon>
        <taxon>Rhabditidae</taxon>
        <taxon>Peloderinae</taxon>
        <taxon>Caenorhabditis</taxon>
    </lineage>
</organism>
<reference evidence="2" key="1">
    <citation type="submission" date="2017-10" db="EMBL/GenBank/DDBJ databases">
        <title>Rapid genome shrinkage in a self-fertile nematode reveals novel sperm competition proteins.</title>
        <authorList>
            <person name="Yin D."/>
            <person name="Schwarz E.M."/>
            <person name="Thomas C.G."/>
            <person name="Felde R.L."/>
            <person name="Korf I.F."/>
            <person name="Cutter A.D."/>
            <person name="Schartner C.M."/>
            <person name="Ralston E.J."/>
            <person name="Meyer B.J."/>
            <person name="Haag E.S."/>
        </authorList>
    </citation>
    <scope>NUCLEOTIDE SEQUENCE [LARGE SCALE GENOMIC DNA]</scope>
    <source>
        <strain evidence="2">JU1422</strain>
    </source>
</reference>
<dbReference type="EMBL" id="PDUG01000002">
    <property type="protein sequence ID" value="PIC45604.1"/>
    <property type="molecule type" value="Genomic_DNA"/>
</dbReference>
<dbReference type="AlphaFoldDB" id="A0A2G5V1E9"/>
<gene>
    <name evidence="1" type="primary">Cnig_chr_II.g5571</name>
    <name evidence="1" type="ORF">B9Z55_005571</name>
</gene>
<sequence length="71" mass="8297">MYIWFGPTQYGPNAKKCEKMRFHHVGEYMAPKFRPKSTLSNFDEICTGCSIFDGYYSGKVSIFDLIIFVHF</sequence>
<evidence type="ECO:0000313" key="1">
    <source>
        <dbReference type="EMBL" id="PIC45604.1"/>
    </source>
</evidence>
<comment type="caution">
    <text evidence="1">The sequence shown here is derived from an EMBL/GenBank/DDBJ whole genome shotgun (WGS) entry which is preliminary data.</text>
</comment>